<dbReference type="Proteomes" id="UP001058514">
    <property type="component" value="Chromosome"/>
</dbReference>
<dbReference type="EMBL" id="CP081051">
    <property type="protein sequence ID" value="UWQ39909.1"/>
    <property type="molecule type" value="Genomic_DNA"/>
</dbReference>
<feature type="transmembrane region" description="Helical" evidence="1">
    <location>
        <begin position="149"/>
        <end position="168"/>
    </location>
</feature>
<accession>A0ABY5WEL9</accession>
<proteinExistence type="predicted"/>
<dbReference type="RefSeq" id="WP_259963429.1">
    <property type="nucleotide sequence ID" value="NZ_CP081051.1"/>
</dbReference>
<organism evidence="2 3">
    <name type="scientific">Leisingera aquaemixtae</name>
    <dbReference type="NCBI Taxonomy" id="1396826"/>
    <lineage>
        <taxon>Bacteria</taxon>
        <taxon>Pseudomonadati</taxon>
        <taxon>Pseudomonadota</taxon>
        <taxon>Alphaproteobacteria</taxon>
        <taxon>Rhodobacterales</taxon>
        <taxon>Roseobacteraceae</taxon>
        <taxon>Leisingera</taxon>
    </lineage>
</organism>
<keyword evidence="1" id="KW-0812">Transmembrane</keyword>
<evidence type="ECO:0000313" key="2">
    <source>
        <dbReference type="EMBL" id="UWQ39909.1"/>
    </source>
</evidence>
<keyword evidence="3" id="KW-1185">Reference proteome</keyword>
<keyword evidence="1" id="KW-1133">Transmembrane helix</keyword>
<gene>
    <name evidence="2" type="ORF">K3718_09930</name>
</gene>
<evidence type="ECO:0000256" key="1">
    <source>
        <dbReference type="SAM" id="Phobius"/>
    </source>
</evidence>
<keyword evidence="1" id="KW-0472">Membrane</keyword>
<name>A0ABY5WEL9_9RHOB</name>
<protein>
    <submittedName>
        <fullName evidence="2">Uncharacterized protein</fullName>
    </submittedName>
</protein>
<evidence type="ECO:0000313" key="3">
    <source>
        <dbReference type="Proteomes" id="UP001058514"/>
    </source>
</evidence>
<sequence length="226" mass="24168">MTMPEPAFPLDPAAELEMIRWKQARFEEITQVVEEALPELMADIEETVISMSTLTASKAQVFPDGPWKDLFEPWAKKTARLVEAQMEREIGELAASSSEKGTLGEALRVARPALAGAGVLAASLAAIPSVVSLATITTTSFFVLSTTTISWPIIAVGGAGLAVTSFAGSKGVKWLEDKNRVRLVNRLQGRALTATLGHGLAPGERSLVTDLQAATLRRLEAKLESV</sequence>
<reference evidence="2" key="1">
    <citation type="submission" date="2021-08" db="EMBL/GenBank/DDBJ databases">
        <authorList>
            <person name="Nwanade C."/>
            <person name="Wang M."/>
            <person name="Masoudi A."/>
            <person name="Yu Z."/>
            <person name="Liu J."/>
        </authorList>
    </citation>
    <scope>NUCLEOTIDE SEQUENCE</scope>
    <source>
        <strain evidence="2">S166</strain>
    </source>
</reference>
<feature type="transmembrane region" description="Helical" evidence="1">
    <location>
        <begin position="117"/>
        <end position="143"/>
    </location>
</feature>